<reference evidence="11 12" key="1">
    <citation type="journal article" date="2011" name="J. Bacteriol.">
        <title>Complete genome sequence and updated annotation of Desulfovibrio alaskensis G20.</title>
        <authorList>
            <person name="Hauser L.J."/>
            <person name="Land M.L."/>
            <person name="Brown S.D."/>
            <person name="Larimer F."/>
            <person name="Keller K.L."/>
            <person name="Rapp-Giles B.J."/>
            <person name="Price M.N."/>
            <person name="Lin M."/>
            <person name="Bruce D.C."/>
            <person name="Detter J.C."/>
            <person name="Tapia R."/>
            <person name="Han C.S."/>
            <person name="Goodwin L.A."/>
            <person name="Cheng J.F."/>
            <person name="Pitluck S."/>
            <person name="Copeland A."/>
            <person name="Lucas S."/>
            <person name="Nolan M."/>
            <person name="Lapidus A.L."/>
            <person name="Palumbo A.V."/>
            <person name="Wall J.D."/>
        </authorList>
    </citation>
    <scope>NUCLEOTIDE SEQUENCE [LARGE SCALE GENOMIC DNA]</scope>
    <source>
        <strain evidence="12">ATCC BAA 1058 / DSM 17464 / G20</strain>
    </source>
</reference>
<keyword evidence="12" id="KW-1185">Reference proteome</keyword>
<name>Q30V70_OLEA2</name>
<dbReference type="GO" id="GO:0051301">
    <property type="term" value="P:cell division"/>
    <property type="evidence" value="ECO:0007669"/>
    <property type="project" value="UniProtKB-KW"/>
</dbReference>
<dbReference type="InterPro" id="IPR039001">
    <property type="entry name" value="Pal"/>
</dbReference>
<evidence type="ECO:0000256" key="2">
    <source>
        <dbReference type="ARBA" id="ARBA00022729"/>
    </source>
</evidence>
<comment type="similarity">
    <text evidence="8">Belongs to the Pal lipoprotein family.</text>
</comment>
<dbReference type="InterPro" id="IPR006664">
    <property type="entry name" value="OMP_bac"/>
</dbReference>
<dbReference type="PANTHER" id="PTHR30329">
    <property type="entry name" value="STATOR ELEMENT OF FLAGELLAR MOTOR COMPLEX"/>
    <property type="match status" value="1"/>
</dbReference>
<dbReference type="SUPFAM" id="SSF103088">
    <property type="entry name" value="OmpA-like"/>
    <property type="match status" value="1"/>
</dbReference>
<dbReference type="EMBL" id="CP000112">
    <property type="protein sequence ID" value="ABB40426.1"/>
    <property type="molecule type" value="Genomic_DNA"/>
</dbReference>
<dbReference type="GO" id="GO:0009279">
    <property type="term" value="C:cell outer membrane"/>
    <property type="evidence" value="ECO:0007669"/>
    <property type="project" value="UniProtKB-SubCell"/>
</dbReference>
<evidence type="ECO:0000313" key="12">
    <source>
        <dbReference type="Proteomes" id="UP000002710"/>
    </source>
</evidence>
<keyword evidence="6 8" id="KW-0449">Lipoprotein</keyword>
<keyword evidence="1" id="KW-0132">Cell division</keyword>
<evidence type="ECO:0000313" key="11">
    <source>
        <dbReference type="EMBL" id="ABB40426.1"/>
    </source>
</evidence>
<dbReference type="eggNOG" id="COG2885">
    <property type="taxonomic scope" value="Bacteria"/>
</dbReference>
<organism evidence="11 12">
    <name type="scientific">Oleidesulfovibrio alaskensis (strain ATCC BAA-1058 / DSM 17464 / G20)</name>
    <name type="common">Desulfovibrio alaskensis</name>
    <dbReference type="NCBI Taxonomy" id="207559"/>
    <lineage>
        <taxon>Bacteria</taxon>
        <taxon>Pseudomonadati</taxon>
        <taxon>Thermodesulfobacteriota</taxon>
        <taxon>Desulfovibrionia</taxon>
        <taxon>Desulfovibrionales</taxon>
        <taxon>Desulfovibrionaceae</taxon>
        <taxon>Oleidesulfovibrio</taxon>
    </lineage>
</organism>
<dbReference type="KEGG" id="dde:Dde_3633"/>
<dbReference type="STRING" id="207559.Dde_3633"/>
<evidence type="ECO:0000256" key="6">
    <source>
        <dbReference type="ARBA" id="ARBA00023288"/>
    </source>
</evidence>
<dbReference type="InterPro" id="IPR036737">
    <property type="entry name" value="OmpA-like_sf"/>
</dbReference>
<evidence type="ECO:0000256" key="7">
    <source>
        <dbReference type="ARBA" id="ARBA00023306"/>
    </source>
</evidence>
<evidence type="ECO:0000256" key="4">
    <source>
        <dbReference type="ARBA" id="ARBA00023139"/>
    </source>
</evidence>
<feature type="domain" description="OmpA-like" evidence="10">
    <location>
        <begin position="62"/>
        <end position="177"/>
    </location>
</feature>
<evidence type="ECO:0000256" key="5">
    <source>
        <dbReference type="ARBA" id="ARBA00023237"/>
    </source>
</evidence>
<dbReference type="Gene3D" id="3.30.1330.60">
    <property type="entry name" value="OmpA-like domain"/>
    <property type="match status" value="1"/>
</dbReference>
<dbReference type="InterPro" id="IPR050330">
    <property type="entry name" value="Bact_OuterMem_StrucFunc"/>
</dbReference>
<keyword evidence="2 8" id="KW-0732">Signal</keyword>
<dbReference type="CDD" id="cd07185">
    <property type="entry name" value="OmpA_C-like"/>
    <property type="match status" value="1"/>
</dbReference>
<feature type="chain" id="PRO_5004219924" description="Peptidoglycan-associated lipoprotein" evidence="9">
    <location>
        <begin position="25"/>
        <end position="177"/>
    </location>
</feature>
<evidence type="ECO:0000259" key="10">
    <source>
        <dbReference type="PROSITE" id="PS51123"/>
    </source>
</evidence>
<dbReference type="HOGENOM" id="CLU_016890_9_0_7"/>
<dbReference type="HAMAP" id="MF_02204">
    <property type="entry name" value="Pal"/>
    <property type="match status" value="1"/>
</dbReference>
<keyword evidence="5 8" id="KW-0998">Cell outer membrane</keyword>
<keyword evidence="3 8" id="KW-0472">Membrane</keyword>
<dbReference type="Proteomes" id="UP000002710">
    <property type="component" value="Chromosome"/>
</dbReference>
<dbReference type="AlphaFoldDB" id="Q30V70"/>
<dbReference type="PROSITE" id="PS51257">
    <property type="entry name" value="PROKAR_LIPOPROTEIN"/>
    <property type="match status" value="1"/>
</dbReference>
<proteinExistence type="inferred from homology"/>
<dbReference type="NCBIfam" id="TIGR02802">
    <property type="entry name" value="Pal_lipo"/>
    <property type="match status" value="1"/>
</dbReference>
<dbReference type="PANTHER" id="PTHR30329:SF21">
    <property type="entry name" value="LIPOPROTEIN YIAD-RELATED"/>
    <property type="match status" value="1"/>
</dbReference>
<evidence type="ECO:0000256" key="8">
    <source>
        <dbReference type="HAMAP-Rule" id="MF_02204"/>
    </source>
</evidence>
<dbReference type="PRINTS" id="PR01021">
    <property type="entry name" value="OMPADOMAIN"/>
</dbReference>
<evidence type="ECO:0000256" key="3">
    <source>
        <dbReference type="ARBA" id="ARBA00023136"/>
    </source>
</evidence>
<evidence type="ECO:0000256" key="1">
    <source>
        <dbReference type="ARBA" id="ARBA00022618"/>
    </source>
</evidence>
<dbReference type="Pfam" id="PF00691">
    <property type="entry name" value="OmpA"/>
    <property type="match status" value="1"/>
</dbReference>
<dbReference type="InterPro" id="IPR006665">
    <property type="entry name" value="OmpA-like"/>
</dbReference>
<dbReference type="PROSITE" id="PS51123">
    <property type="entry name" value="OMPA_2"/>
    <property type="match status" value="1"/>
</dbReference>
<dbReference type="InterPro" id="IPR014169">
    <property type="entry name" value="Pal_lipo_C"/>
</dbReference>
<feature type="signal peptide" evidence="9">
    <location>
        <begin position="1"/>
        <end position="24"/>
    </location>
</feature>
<protein>
    <recommendedName>
        <fullName evidence="8">Peptidoglycan-associated lipoprotein</fullName>
        <shortName evidence="8">PAL</shortName>
    </recommendedName>
</protein>
<accession>Q30V70</accession>
<comment type="subcellular location">
    <subcellularLocation>
        <location evidence="8">Cell outer membrane</location>
        <topology evidence="8">Lipid-anchor</topology>
    </subcellularLocation>
</comment>
<keyword evidence="7" id="KW-0131">Cell cycle</keyword>
<dbReference type="RefSeq" id="WP_011369306.1">
    <property type="nucleotide sequence ID" value="NC_007519.1"/>
</dbReference>
<keyword evidence="4 8" id="KW-0564">Palmitate</keyword>
<evidence type="ECO:0000256" key="9">
    <source>
        <dbReference type="SAM" id="SignalP"/>
    </source>
</evidence>
<sequence length="177" mass="19305">MRNVNRLGLALILALALTTGFGCAKKQVAATPEKAATETVVVSEDSSSSSSAMSEEALAAYEKAKAVVTGNVVYFEFDKFDLKAEGKELLKGKAEALKAYPQLRVLIEGNCDERGTQEYNLALGERRARAAFEYLVLLGVRPDQLEIVSYGEERPAVSGNNEAAWAKNRRAEFKLIK</sequence>
<gene>
    <name evidence="8" type="primary">pal</name>
    <name evidence="11" type="ordered locus">Dde_3633</name>
</gene>